<dbReference type="PANTHER" id="PTHR34282">
    <property type="entry name" value="OS01G0228800 PROTEIN-RELATED"/>
    <property type="match status" value="1"/>
</dbReference>
<dbReference type="PANTHER" id="PTHR34282:SF2">
    <property type="entry name" value="DUF3741 DOMAIN-CONTAINING PROTEIN"/>
    <property type="match status" value="1"/>
</dbReference>
<name>A0A540MLF4_MALBA</name>
<dbReference type="AlphaFoldDB" id="A0A540MLF4"/>
<feature type="region of interest" description="Disordered" evidence="1">
    <location>
        <begin position="1"/>
        <end position="21"/>
    </location>
</feature>
<accession>A0A540MLF4</accession>
<feature type="compositionally biased region" description="Basic and acidic residues" evidence="1">
    <location>
        <begin position="103"/>
        <end position="119"/>
    </location>
</feature>
<feature type="non-terminal residue" evidence="2">
    <location>
        <position position="1"/>
    </location>
</feature>
<evidence type="ECO:0000313" key="2">
    <source>
        <dbReference type="EMBL" id="TQD99623.1"/>
    </source>
</evidence>
<proteinExistence type="predicted"/>
<dbReference type="EMBL" id="VIEB01000232">
    <property type="protein sequence ID" value="TQD99623.1"/>
    <property type="molecule type" value="Genomic_DNA"/>
</dbReference>
<feature type="compositionally biased region" description="Basic residues" evidence="1">
    <location>
        <begin position="221"/>
        <end position="235"/>
    </location>
</feature>
<evidence type="ECO:0000256" key="1">
    <source>
        <dbReference type="SAM" id="MobiDB-lite"/>
    </source>
</evidence>
<sequence>HNSVTEFEKRRHSADGFSRSGNEELKKVIRDNLVSQKLVENTESVEQGFTFTLEDNGFVLRYSLHQLKPELPPVTPPLQQQLLHKRIGGASCTIGSRRGNFLHQKEAEERQAKTKEKASRKLKASHPADLKPHKKEANDKKVDKIQKVTSVCRNSPEKDIVKSINVLKPQDQGKLTSAKARKHESESNITKNSISWQPSTATITISKRLSQNVARNSTERKRNHLRKNPAKKPKVTKSVASPPCL</sequence>
<dbReference type="Proteomes" id="UP000315295">
    <property type="component" value="Unassembled WGS sequence"/>
</dbReference>
<comment type="caution">
    <text evidence="2">The sequence shown here is derived from an EMBL/GenBank/DDBJ whole genome shotgun (WGS) entry which is preliminary data.</text>
</comment>
<feature type="compositionally biased region" description="Basic and acidic residues" evidence="1">
    <location>
        <begin position="126"/>
        <end position="141"/>
    </location>
</feature>
<feature type="compositionally biased region" description="Polar residues" evidence="1">
    <location>
        <begin position="187"/>
        <end position="216"/>
    </location>
</feature>
<feature type="region of interest" description="Disordered" evidence="1">
    <location>
        <begin position="171"/>
        <end position="245"/>
    </location>
</feature>
<feature type="region of interest" description="Disordered" evidence="1">
    <location>
        <begin position="100"/>
        <end position="141"/>
    </location>
</feature>
<organism evidence="2 3">
    <name type="scientific">Malus baccata</name>
    <name type="common">Siberian crab apple</name>
    <name type="synonym">Pyrus baccata</name>
    <dbReference type="NCBI Taxonomy" id="106549"/>
    <lineage>
        <taxon>Eukaryota</taxon>
        <taxon>Viridiplantae</taxon>
        <taxon>Streptophyta</taxon>
        <taxon>Embryophyta</taxon>
        <taxon>Tracheophyta</taxon>
        <taxon>Spermatophyta</taxon>
        <taxon>Magnoliopsida</taxon>
        <taxon>eudicotyledons</taxon>
        <taxon>Gunneridae</taxon>
        <taxon>Pentapetalae</taxon>
        <taxon>rosids</taxon>
        <taxon>fabids</taxon>
        <taxon>Rosales</taxon>
        <taxon>Rosaceae</taxon>
        <taxon>Amygdaloideae</taxon>
        <taxon>Maleae</taxon>
        <taxon>Malus</taxon>
    </lineage>
</organism>
<evidence type="ECO:0000313" key="3">
    <source>
        <dbReference type="Proteomes" id="UP000315295"/>
    </source>
</evidence>
<gene>
    <name evidence="2" type="ORF">C1H46_014759</name>
</gene>
<keyword evidence="3" id="KW-1185">Reference proteome</keyword>
<reference evidence="2 3" key="1">
    <citation type="journal article" date="2019" name="G3 (Bethesda)">
        <title>Sequencing of a Wild Apple (Malus baccata) Genome Unravels the Differences Between Cultivated and Wild Apple Species Regarding Disease Resistance and Cold Tolerance.</title>
        <authorList>
            <person name="Chen X."/>
        </authorList>
    </citation>
    <scope>NUCLEOTIDE SEQUENCE [LARGE SCALE GENOMIC DNA]</scope>
    <source>
        <strain evidence="3">cv. Shandingzi</strain>
        <tissue evidence="2">Leaves</tissue>
    </source>
</reference>
<protein>
    <submittedName>
        <fullName evidence="2">Uncharacterized protein</fullName>
    </submittedName>
</protein>